<sequence>MTGLWDAERDASEAVRVLAGLAELLREDGTVDRRVLLTLTENGGAAVERVVAYLRQQCRAGDGEMADVPPRLSAWRDWMPPRGDLFGTSGVTRRADGVPQPRRSDPGE</sequence>
<evidence type="ECO:0000313" key="2">
    <source>
        <dbReference type="EMBL" id="SDT77127.1"/>
    </source>
</evidence>
<dbReference type="Proteomes" id="UP000198688">
    <property type="component" value="Chromosome I"/>
</dbReference>
<keyword evidence="3" id="KW-1185">Reference proteome</keyword>
<dbReference type="AlphaFoldDB" id="A0A1H2D3J4"/>
<feature type="region of interest" description="Disordered" evidence="1">
    <location>
        <begin position="79"/>
        <end position="108"/>
    </location>
</feature>
<evidence type="ECO:0000256" key="1">
    <source>
        <dbReference type="SAM" id="MobiDB-lite"/>
    </source>
</evidence>
<proteinExistence type="predicted"/>
<dbReference type="OrthoDB" id="3297385at2"/>
<evidence type="ECO:0000313" key="3">
    <source>
        <dbReference type="Proteomes" id="UP000198688"/>
    </source>
</evidence>
<dbReference type="EMBL" id="LT629758">
    <property type="protein sequence ID" value="SDT77127.1"/>
    <property type="molecule type" value="Genomic_DNA"/>
</dbReference>
<protein>
    <submittedName>
        <fullName evidence="2">Uncharacterized protein</fullName>
    </submittedName>
</protein>
<accession>A0A1H2D3J4</accession>
<name>A0A1H2D3J4_9ACTN</name>
<dbReference type="RefSeq" id="WP_092552997.1">
    <property type="nucleotide sequence ID" value="NZ_BOMJ01000056.1"/>
</dbReference>
<organism evidence="2 3">
    <name type="scientific">Actinoplanes derwentensis</name>
    <dbReference type="NCBI Taxonomy" id="113562"/>
    <lineage>
        <taxon>Bacteria</taxon>
        <taxon>Bacillati</taxon>
        <taxon>Actinomycetota</taxon>
        <taxon>Actinomycetes</taxon>
        <taxon>Micromonosporales</taxon>
        <taxon>Micromonosporaceae</taxon>
        <taxon>Actinoplanes</taxon>
    </lineage>
</organism>
<gene>
    <name evidence="2" type="ORF">SAMN04489716_7838</name>
</gene>
<reference evidence="2 3" key="1">
    <citation type="submission" date="2016-10" db="EMBL/GenBank/DDBJ databases">
        <authorList>
            <person name="de Groot N.N."/>
        </authorList>
    </citation>
    <scope>NUCLEOTIDE SEQUENCE [LARGE SCALE GENOMIC DNA]</scope>
    <source>
        <strain evidence="2 3">DSM 43941</strain>
    </source>
</reference>